<dbReference type="Proteomes" id="UP001243330">
    <property type="component" value="Unassembled WGS sequence"/>
</dbReference>
<evidence type="ECO:0000313" key="2">
    <source>
        <dbReference type="Proteomes" id="UP001243330"/>
    </source>
</evidence>
<name>A0AAD9A907_9PEZI</name>
<proteinExistence type="predicted"/>
<gene>
    <name evidence="1" type="ORF">CCHR01_14037</name>
</gene>
<sequence>MPLASTCRILSLGRKLPPSLLRRLTMEDSAPVQDDTSDPSSGDAPVVLIADDGDIVLDVTFETSKETLAAARKTWQAATKKFGAPRIPQPNLSPSIKVAHRVKLAVLKKHSRYFANLLGNKQFAEASKVDETLARLVSEKLKLAEVDSSDLPWISIVDDDEATRSIGREKVFEDLMRIMHGNQIQSTSVNMLHVTTLAILADRFDCRTVVSRYLSIDLKFKWPLTSAKPARAGTVKKTLDVENVLRQKILVAWLLEQPPRLHNYTRELILRGSVRWSNLAVEEPSRTELWWNLPDDLERELQYRRECVLNTIASIQRHFLGLYSSRERQCKLGYDSSSACDSFQLGQILKFFTGKELMGIVDFGPSSLDNIPDASVIDIEEILATLKQVPSYQIDKHHTNCGIRTRLEPILEYIRSMLSSTVLSISQVEWKDSRMSASWIPDDESSGRDREEERFEFTRGLASDQRLRYEGNMYADKIARKLFTADKWDWTPEY</sequence>
<keyword evidence="2" id="KW-1185">Reference proteome</keyword>
<organism evidence="1 2">
    <name type="scientific">Colletotrichum chrysophilum</name>
    <dbReference type="NCBI Taxonomy" id="1836956"/>
    <lineage>
        <taxon>Eukaryota</taxon>
        <taxon>Fungi</taxon>
        <taxon>Dikarya</taxon>
        <taxon>Ascomycota</taxon>
        <taxon>Pezizomycotina</taxon>
        <taxon>Sordariomycetes</taxon>
        <taxon>Hypocreomycetidae</taxon>
        <taxon>Glomerellales</taxon>
        <taxon>Glomerellaceae</taxon>
        <taxon>Colletotrichum</taxon>
        <taxon>Colletotrichum gloeosporioides species complex</taxon>
    </lineage>
</organism>
<dbReference type="AlphaFoldDB" id="A0AAD9A907"/>
<evidence type="ECO:0000313" key="1">
    <source>
        <dbReference type="EMBL" id="KAK1843342.1"/>
    </source>
</evidence>
<comment type="caution">
    <text evidence="1">The sequence shown here is derived from an EMBL/GenBank/DDBJ whole genome shotgun (WGS) entry which is preliminary data.</text>
</comment>
<protein>
    <submittedName>
        <fullName evidence="1">Hydroxyproline-rich glycoprotein-like protein</fullName>
    </submittedName>
</protein>
<dbReference type="EMBL" id="JAQOWY010000363">
    <property type="protein sequence ID" value="KAK1843342.1"/>
    <property type="molecule type" value="Genomic_DNA"/>
</dbReference>
<reference evidence="1" key="1">
    <citation type="submission" date="2023-01" db="EMBL/GenBank/DDBJ databases">
        <title>Colletotrichum chrysophilum M932 genome sequence.</title>
        <authorList>
            <person name="Baroncelli R."/>
        </authorList>
    </citation>
    <scope>NUCLEOTIDE SEQUENCE</scope>
    <source>
        <strain evidence="1">M932</strain>
    </source>
</reference>
<accession>A0AAD9A907</accession>